<comment type="caution">
    <text evidence="1">The sequence shown here is derived from an EMBL/GenBank/DDBJ whole genome shotgun (WGS) entry which is preliminary data.</text>
</comment>
<organism evidence="1 2">
    <name type="scientific">Asticcacaulis aquaticus</name>
    <dbReference type="NCBI Taxonomy" id="2984212"/>
    <lineage>
        <taxon>Bacteria</taxon>
        <taxon>Pseudomonadati</taxon>
        <taxon>Pseudomonadota</taxon>
        <taxon>Alphaproteobacteria</taxon>
        <taxon>Caulobacterales</taxon>
        <taxon>Caulobacteraceae</taxon>
        <taxon>Asticcacaulis</taxon>
    </lineage>
</organism>
<reference evidence="1 2" key="1">
    <citation type="submission" date="2023-01" db="EMBL/GenBank/DDBJ databases">
        <title>Novel species of the genus Asticcacaulis isolated from rivers.</title>
        <authorList>
            <person name="Lu H."/>
        </authorList>
    </citation>
    <scope>NUCLEOTIDE SEQUENCE [LARGE SCALE GENOMIC DNA]</scope>
    <source>
        <strain evidence="1 2">BYS171W</strain>
    </source>
</reference>
<evidence type="ECO:0000313" key="2">
    <source>
        <dbReference type="Proteomes" id="UP001214854"/>
    </source>
</evidence>
<dbReference type="InterPro" id="IPR027417">
    <property type="entry name" value="P-loop_NTPase"/>
</dbReference>
<proteinExistence type="predicted"/>
<dbReference type="EC" id="2.7.7.7" evidence="1"/>
<dbReference type="RefSeq" id="WP_272746316.1">
    <property type="nucleotide sequence ID" value="NZ_JAQQKX010000001.1"/>
</dbReference>
<dbReference type="PANTHER" id="PTHR11669:SF8">
    <property type="entry name" value="DNA POLYMERASE III SUBUNIT DELTA"/>
    <property type="match status" value="1"/>
</dbReference>
<dbReference type="PANTHER" id="PTHR11669">
    <property type="entry name" value="REPLICATION FACTOR C / DNA POLYMERASE III GAMMA-TAU SUBUNIT"/>
    <property type="match status" value="1"/>
</dbReference>
<dbReference type="EMBL" id="JAQQKX010000001">
    <property type="protein sequence ID" value="MDC7681795.1"/>
    <property type="molecule type" value="Genomic_DNA"/>
</dbReference>
<dbReference type="SUPFAM" id="SSF52540">
    <property type="entry name" value="P-loop containing nucleoside triphosphate hydrolases"/>
    <property type="match status" value="1"/>
</dbReference>
<dbReference type="NCBIfam" id="NF005677">
    <property type="entry name" value="PRK07471.1"/>
    <property type="match status" value="1"/>
</dbReference>
<keyword evidence="1" id="KW-0808">Transferase</keyword>
<dbReference type="GO" id="GO:0003887">
    <property type="term" value="F:DNA-directed DNA polymerase activity"/>
    <property type="evidence" value="ECO:0007669"/>
    <property type="project" value="UniProtKB-EC"/>
</dbReference>
<name>A0ABT5HP08_9CAUL</name>
<evidence type="ECO:0000313" key="1">
    <source>
        <dbReference type="EMBL" id="MDC7681795.1"/>
    </source>
</evidence>
<gene>
    <name evidence="1" type="ORF">PQU92_00800</name>
</gene>
<sequence length="335" mass="37769">MAEDEDHRVSHPRAVFDLINGEPQEHALIDALSRGRLHHAWLLCGPEGVGKATFAYRAARYLMGRDRDRGFGLLGMSPDDADARLIVAQSHPDLLVLEREEKDGKTRKNITVDAVREVGEFFSKAPSRSAYRVCIVDAVDDLNINSANALLKILEEPPERGILFLISHSPGKLLATIRSRCRRLGFSPWDDAMVHRFVESRTELPEETLERLVVMAKGSPGRALRLWEDGALEMDELAAKLLSKAPPSRFELLPLMTLFKTNNSKVDGPKKFTQFITALSERVREQALSADVPARGRMWSELWTRLNAVLPETEGINLDRGEYFWSIVKDIKSIY</sequence>
<dbReference type="InterPro" id="IPR050238">
    <property type="entry name" value="DNA_Rep/Repair_Clamp_Loader"/>
</dbReference>
<accession>A0ABT5HP08</accession>
<dbReference type="Proteomes" id="UP001214854">
    <property type="component" value="Unassembled WGS sequence"/>
</dbReference>
<keyword evidence="2" id="KW-1185">Reference proteome</keyword>
<keyword evidence="1" id="KW-0548">Nucleotidyltransferase</keyword>
<dbReference type="Gene3D" id="3.40.50.300">
    <property type="entry name" value="P-loop containing nucleotide triphosphate hydrolases"/>
    <property type="match status" value="1"/>
</dbReference>
<dbReference type="Pfam" id="PF13177">
    <property type="entry name" value="DNA_pol3_delta2"/>
    <property type="match status" value="1"/>
</dbReference>
<protein>
    <submittedName>
        <fullName evidence="1">DNA polymerase III subunit delta</fullName>
        <ecNumber evidence="1">2.7.7.7</ecNumber>
    </submittedName>
</protein>